<comment type="caution">
    <text evidence="3">The sequence shown here is derived from an EMBL/GenBank/DDBJ whole genome shotgun (WGS) entry which is preliminary data.</text>
</comment>
<dbReference type="AlphaFoldDB" id="A0A1Y3BR59"/>
<sequence>MLSSSYVDRIVGRDDEYKKLTEIIDQGLSTRTSVTIYISGPAGTGKTLTTTTVIEELSRKWKNRFKFISMNCMSFQNATDFYASIVAHFERRPKRVANNASDQNLEQLKSVMTSRKTMTVFLMDEIDQLQSKNQHVLNSIFRLPLQLPDRVILIGIANALDFTTKTMSWLRSGNENCNFHEIRFLPYRKEQIVQIIETRLRELQDENKPLIDRSAIEFCARKIASCSGDIRKALDVCRRAIELIDNDSCHNRPKAMTPLRARENTMTNEPVTVRLMMDVLNKVYGTAIDKIDSTSRSFLPSDQQVVLSVFLVLLKIRSLREVRLSELREMVIKICRRRGISEEGKSESDILNMCQYLSDYGYVKVNSARRSETLTGSPFSKRTPSKSHRSEHSITLSLVIDSSEAEQLISTFHRSIVDDAHSFV</sequence>
<keyword evidence="4" id="KW-1185">Reference proteome</keyword>
<dbReference type="GO" id="GO:0051301">
    <property type="term" value="P:cell division"/>
    <property type="evidence" value="ECO:0007669"/>
    <property type="project" value="UniProtKB-KW"/>
</dbReference>
<proteinExistence type="predicted"/>
<keyword evidence="3" id="KW-0132">Cell division</keyword>
<dbReference type="PANTHER" id="PTHR10763">
    <property type="entry name" value="CELL DIVISION CONTROL PROTEIN 6-RELATED"/>
    <property type="match status" value="1"/>
</dbReference>
<dbReference type="Proteomes" id="UP000194236">
    <property type="component" value="Unassembled WGS sequence"/>
</dbReference>
<organism evidence="3 4">
    <name type="scientific">Euroglyphus maynei</name>
    <name type="common">Mayne's house dust mite</name>
    <dbReference type="NCBI Taxonomy" id="6958"/>
    <lineage>
        <taxon>Eukaryota</taxon>
        <taxon>Metazoa</taxon>
        <taxon>Ecdysozoa</taxon>
        <taxon>Arthropoda</taxon>
        <taxon>Chelicerata</taxon>
        <taxon>Arachnida</taxon>
        <taxon>Acari</taxon>
        <taxon>Acariformes</taxon>
        <taxon>Sarcoptiformes</taxon>
        <taxon>Astigmata</taxon>
        <taxon>Psoroptidia</taxon>
        <taxon>Analgoidea</taxon>
        <taxon>Pyroglyphidae</taxon>
        <taxon>Pyroglyphinae</taxon>
        <taxon>Euroglyphus</taxon>
    </lineage>
</organism>
<gene>
    <name evidence="3" type="ORF">BLA29_004435</name>
</gene>
<dbReference type="EMBL" id="MUJZ01004414">
    <property type="protein sequence ID" value="OTF83262.1"/>
    <property type="molecule type" value="Genomic_DNA"/>
</dbReference>
<dbReference type="GO" id="GO:0005634">
    <property type="term" value="C:nucleus"/>
    <property type="evidence" value="ECO:0007669"/>
    <property type="project" value="UniProtKB-SubCell"/>
</dbReference>
<dbReference type="InterPro" id="IPR041664">
    <property type="entry name" value="AAA_16"/>
</dbReference>
<evidence type="ECO:0000259" key="2">
    <source>
        <dbReference type="SMART" id="SM00382"/>
    </source>
</evidence>
<keyword evidence="3" id="KW-0131">Cell cycle</keyword>
<reference evidence="3 4" key="1">
    <citation type="submission" date="2017-03" db="EMBL/GenBank/DDBJ databases">
        <title>Genome Survey of Euroglyphus maynei.</title>
        <authorList>
            <person name="Arlian L.G."/>
            <person name="Morgan M.S."/>
            <person name="Rider S.D."/>
        </authorList>
    </citation>
    <scope>NUCLEOTIDE SEQUENCE [LARGE SCALE GENOMIC DNA]</scope>
    <source>
        <strain evidence="3">Arlian Lab</strain>
        <tissue evidence="3">Whole body</tissue>
    </source>
</reference>
<dbReference type="Gene3D" id="3.40.50.300">
    <property type="entry name" value="P-loop containing nucleotide triphosphate hydrolases"/>
    <property type="match status" value="1"/>
</dbReference>
<dbReference type="Pfam" id="PF22606">
    <property type="entry name" value="Cdc6-ORC-like_ATPase_lid"/>
    <property type="match status" value="1"/>
</dbReference>
<dbReference type="InterPro" id="IPR050311">
    <property type="entry name" value="ORC1/CDC6"/>
</dbReference>
<dbReference type="Pfam" id="PF13191">
    <property type="entry name" value="AAA_16"/>
    <property type="match status" value="1"/>
</dbReference>
<dbReference type="PIRSF" id="PIRSF001767">
    <property type="entry name" value="Cdc6"/>
    <property type="match status" value="1"/>
</dbReference>
<feature type="domain" description="AAA+ ATPase" evidence="2">
    <location>
        <begin position="32"/>
        <end position="197"/>
    </location>
</feature>
<evidence type="ECO:0000313" key="3">
    <source>
        <dbReference type="EMBL" id="OTF83262.1"/>
    </source>
</evidence>
<dbReference type="InterPro" id="IPR027417">
    <property type="entry name" value="P-loop_NTPase"/>
</dbReference>
<accession>A0A1Y3BR59</accession>
<protein>
    <submittedName>
        <fullName evidence="3">Cell division control protein 6-like protein</fullName>
    </submittedName>
</protein>
<dbReference type="InterPro" id="IPR003593">
    <property type="entry name" value="AAA+_ATPase"/>
</dbReference>
<evidence type="ECO:0000256" key="1">
    <source>
        <dbReference type="ARBA" id="ARBA00022705"/>
    </source>
</evidence>
<dbReference type="Gene3D" id="1.10.8.60">
    <property type="match status" value="1"/>
</dbReference>
<dbReference type="InterPro" id="IPR054425">
    <property type="entry name" value="Cdc6_ORC1-like_ATPase_lid"/>
</dbReference>
<dbReference type="GO" id="GO:0006270">
    <property type="term" value="P:DNA replication initiation"/>
    <property type="evidence" value="ECO:0007669"/>
    <property type="project" value="InterPro"/>
</dbReference>
<dbReference type="GO" id="GO:0003688">
    <property type="term" value="F:DNA replication origin binding"/>
    <property type="evidence" value="ECO:0007669"/>
    <property type="project" value="TreeGrafter"/>
</dbReference>
<dbReference type="SUPFAM" id="SSF52540">
    <property type="entry name" value="P-loop containing nucleoside triphosphate hydrolases"/>
    <property type="match status" value="1"/>
</dbReference>
<dbReference type="GO" id="GO:0033314">
    <property type="term" value="P:mitotic DNA replication checkpoint signaling"/>
    <property type="evidence" value="ECO:0007669"/>
    <property type="project" value="TreeGrafter"/>
</dbReference>
<dbReference type="InterPro" id="IPR016314">
    <property type="entry name" value="Cdc6/18"/>
</dbReference>
<keyword evidence="1" id="KW-0235">DNA replication</keyword>
<dbReference type="SMART" id="SM00382">
    <property type="entry name" value="AAA"/>
    <property type="match status" value="1"/>
</dbReference>
<name>A0A1Y3BR59_EURMA</name>
<dbReference type="OrthoDB" id="1926878at2759"/>
<evidence type="ECO:0000313" key="4">
    <source>
        <dbReference type="Proteomes" id="UP000194236"/>
    </source>
</evidence>
<dbReference type="PANTHER" id="PTHR10763:SF26">
    <property type="entry name" value="CELL DIVISION CONTROL PROTEIN 6 HOMOLOG"/>
    <property type="match status" value="1"/>
</dbReference>